<dbReference type="AlphaFoldDB" id="A0A6M3KWE0"/>
<reference evidence="3" key="1">
    <citation type="submission" date="2020-03" db="EMBL/GenBank/DDBJ databases">
        <title>The deep terrestrial virosphere.</title>
        <authorList>
            <person name="Holmfeldt K."/>
            <person name="Nilsson E."/>
            <person name="Simone D."/>
            <person name="Lopez-Fernandez M."/>
            <person name="Wu X."/>
            <person name="de Brujin I."/>
            <person name="Lundin D."/>
            <person name="Andersson A."/>
            <person name="Bertilsson S."/>
            <person name="Dopson M."/>
        </authorList>
    </citation>
    <scope>NUCLEOTIDE SEQUENCE</scope>
    <source>
        <strain evidence="2">MM415A02961</strain>
        <strain evidence="3">MM415B02160</strain>
    </source>
</reference>
<name>A0A6M3KWE0_9ZZZZ</name>
<gene>
    <name evidence="2" type="ORF">MM415A02961_0013</name>
    <name evidence="3" type="ORF">MM415B02160_0002</name>
</gene>
<dbReference type="Gene3D" id="3.40.50.300">
    <property type="entry name" value="P-loop containing nucleotide triphosphate hydrolases"/>
    <property type="match status" value="1"/>
</dbReference>
<evidence type="ECO:0000313" key="3">
    <source>
        <dbReference type="EMBL" id="QJA85911.1"/>
    </source>
</evidence>
<proteinExistence type="predicted"/>
<accession>A0A6M3KWE0</accession>
<protein>
    <submittedName>
        <fullName evidence="3">Putative RecF/RecN/SMC domain contining protein</fullName>
    </submittedName>
</protein>
<sequence length="224" mass="25135">MKGDPDGVVKDRVFRNVTVDDPRFLSMKRHFDELKGRKVEKEDQLVKSQETKKRLEGRLEKAKKAQAIVQLVVQGIQKELEYRISNLVTLGEAAVFGEDAYKFLVKFESRRGRTECDLLFEKQGVEMKPLASSGGGAIDVASLALSASFLILEGKDLVLVLDEPLKYLSRDLQPKAAEMIKEMSLKLGIQFVITSHIQELVEMADKVFDVSLGHNGVSTVIERK</sequence>
<organism evidence="3">
    <name type="scientific">viral metagenome</name>
    <dbReference type="NCBI Taxonomy" id="1070528"/>
    <lineage>
        <taxon>unclassified sequences</taxon>
        <taxon>metagenomes</taxon>
        <taxon>organismal metagenomes</taxon>
    </lineage>
</organism>
<keyword evidence="1" id="KW-0175">Coiled coil</keyword>
<evidence type="ECO:0000256" key="1">
    <source>
        <dbReference type="SAM" id="Coils"/>
    </source>
</evidence>
<dbReference type="EMBL" id="MT142603">
    <property type="protein sequence ID" value="QJA85911.1"/>
    <property type="molecule type" value="Genomic_DNA"/>
</dbReference>
<dbReference type="InterPro" id="IPR027417">
    <property type="entry name" value="P-loop_NTPase"/>
</dbReference>
<evidence type="ECO:0000313" key="2">
    <source>
        <dbReference type="EMBL" id="QJA71993.1"/>
    </source>
</evidence>
<feature type="coiled-coil region" evidence="1">
    <location>
        <begin position="38"/>
        <end position="65"/>
    </location>
</feature>
<dbReference type="SUPFAM" id="SSF52540">
    <property type="entry name" value="P-loop containing nucleoside triphosphate hydrolases"/>
    <property type="match status" value="1"/>
</dbReference>
<dbReference type="EMBL" id="MT141915">
    <property type="protein sequence ID" value="QJA71993.1"/>
    <property type="molecule type" value="Genomic_DNA"/>
</dbReference>